<accession>A0A7G9R5N2</accession>
<proteinExistence type="inferred from homology"/>
<dbReference type="PROSITE" id="PS51462">
    <property type="entry name" value="NUDIX"/>
    <property type="match status" value="1"/>
</dbReference>
<dbReference type="EMBL" id="CP060712">
    <property type="protein sequence ID" value="QNN50907.1"/>
    <property type="molecule type" value="Genomic_DNA"/>
</dbReference>
<dbReference type="PROSITE" id="PS00893">
    <property type="entry name" value="NUDIX_BOX"/>
    <property type="match status" value="1"/>
</dbReference>
<comment type="similarity">
    <text evidence="2 5">Belongs to the Nudix hydrolase family.</text>
</comment>
<protein>
    <submittedName>
        <fullName evidence="7">NUDIX domain-containing protein</fullName>
    </submittedName>
</protein>
<evidence type="ECO:0000256" key="3">
    <source>
        <dbReference type="ARBA" id="ARBA00022801"/>
    </source>
</evidence>
<dbReference type="PRINTS" id="PR00502">
    <property type="entry name" value="NUDIXFAMILY"/>
</dbReference>
<dbReference type="Pfam" id="PF00293">
    <property type="entry name" value="NUDIX"/>
    <property type="match status" value="1"/>
</dbReference>
<evidence type="ECO:0000256" key="4">
    <source>
        <dbReference type="ARBA" id="ARBA00022842"/>
    </source>
</evidence>
<evidence type="ECO:0000256" key="1">
    <source>
        <dbReference type="ARBA" id="ARBA00001946"/>
    </source>
</evidence>
<feature type="domain" description="Nudix hydrolase" evidence="6">
    <location>
        <begin position="1"/>
        <end position="141"/>
    </location>
</feature>
<dbReference type="PANTHER" id="PTHR43046">
    <property type="entry name" value="GDP-MANNOSE MANNOSYL HYDROLASE"/>
    <property type="match status" value="1"/>
</dbReference>
<organism evidence="7 8">
    <name type="scientific">Phycicoccus endophyticus</name>
    <dbReference type="NCBI Taxonomy" id="1690220"/>
    <lineage>
        <taxon>Bacteria</taxon>
        <taxon>Bacillati</taxon>
        <taxon>Actinomycetota</taxon>
        <taxon>Actinomycetes</taxon>
        <taxon>Micrococcales</taxon>
        <taxon>Intrasporangiaceae</taxon>
        <taxon>Phycicoccus</taxon>
    </lineage>
</organism>
<gene>
    <name evidence="7" type="ORF">H9L10_04330</name>
</gene>
<dbReference type="AlphaFoldDB" id="A0A7G9R5N2"/>
<dbReference type="GO" id="GO:0016787">
    <property type="term" value="F:hydrolase activity"/>
    <property type="evidence" value="ECO:0007669"/>
    <property type="project" value="UniProtKB-KW"/>
</dbReference>
<evidence type="ECO:0000313" key="8">
    <source>
        <dbReference type="Proteomes" id="UP000515976"/>
    </source>
</evidence>
<keyword evidence="4" id="KW-0460">Magnesium</keyword>
<name>A0A7G9R5N2_9MICO</name>
<evidence type="ECO:0000313" key="7">
    <source>
        <dbReference type="EMBL" id="QNN50907.1"/>
    </source>
</evidence>
<sequence length="163" mass="18438">MRVLVVDDEDRVLLFHDSDHGLDPSAHFWDTPGGGVDPGESDRQAAVRELVEETGQRVHPDRLAGPLLERVVVHGYSDKVVDQTEVYFGLRMPAFEVDPAGHTEEERLCIIDTRWWRRTDLATTVDDVWPRDVLAVLSLLERPHEWREGPVLGPTVEESTLPA</sequence>
<dbReference type="InterPro" id="IPR020476">
    <property type="entry name" value="Nudix_hydrolase"/>
</dbReference>
<dbReference type="KEGG" id="pei:H9L10_04330"/>
<dbReference type="InterPro" id="IPR015797">
    <property type="entry name" value="NUDIX_hydrolase-like_dom_sf"/>
</dbReference>
<dbReference type="Proteomes" id="UP000515976">
    <property type="component" value="Chromosome"/>
</dbReference>
<dbReference type="InterPro" id="IPR000086">
    <property type="entry name" value="NUDIX_hydrolase_dom"/>
</dbReference>
<reference evidence="7 8" key="1">
    <citation type="submission" date="2020-08" db="EMBL/GenBank/DDBJ databases">
        <title>Genome sequence of Phycicoccus endophyticus JCM 31784T.</title>
        <authorList>
            <person name="Hyun D.-W."/>
            <person name="Bae J.-W."/>
        </authorList>
    </citation>
    <scope>NUCLEOTIDE SEQUENCE [LARGE SCALE GENOMIC DNA]</scope>
    <source>
        <strain evidence="7 8">JCM 31784</strain>
    </source>
</reference>
<keyword evidence="8" id="KW-1185">Reference proteome</keyword>
<dbReference type="PANTHER" id="PTHR43046:SF12">
    <property type="entry name" value="GDP-MANNOSE MANNOSYL HYDROLASE"/>
    <property type="match status" value="1"/>
</dbReference>
<dbReference type="Gene3D" id="3.90.79.10">
    <property type="entry name" value="Nucleoside Triphosphate Pyrophosphohydrolase"/>
    <property type="match status" value="1"/>
</dbReference>
<dbReference type="CDD" id="cd04685">
    <property type="entry name" value="NUDIX_Hydrolase"/>
    <property type="match status" value="1"/>
</dbReference>
<keyword evidence="3 5" id="KW-0378">Hydrolase</keyword>
<dbReference type="InterPro" id="IPR020084">
    <property type="entry name" value="NUDIX_hydrolase_CS"/>
</dbReference>
<dbReference type="SUPFAM" id="SSF55811">
    <property type="entry name" value="Nudix"/>
    <property type="match status" value="1"/>
</dbReference>
<evidence type="ECO:0000256" key="5">
    <source>
        <dbReference type="RuleBase" id="RU003476"/>
    </source>
</evidence>
<evidence type="ECO:0000259" key="6">
    <source>
        <dbReference type="PROSITE" id="PS51462"/>
    </source>
</evidence>
<evidence type="ECO:0000256" key="2">
    <source>
        <dbReference type="ARBA" id="ARBA00005582"/>
    </source>
</evidence>
<comment type="cofactor">
    <cofactor evidence="1">
        <name>Mg(2+)</name>
        <dbReference type="ChEBI" id="CHEBI:18420"/>
    </cofactor>
</comment>